<evidence type="ECO:0000313" key="4">
    <source>
        <dbReference type="EMBL" id="SEG34104.1"/>
    </source>
</evidence>
<dbReference type="Pfam" id="PF01408">
    <property type="entry name" value="GFO_IDH_MocA"/>
    <property type="match status" value="1"/>
</dbReference>
<dbReference type="GO" id="GO:0000166">
    <property type="term" value="F:nucleotide binding"/>
    <property type="evidence" value="ECO:0007669"/>
    <property type="project" value="InterPro"/>
</dbReference>
<dbReference type="InterPro" id="IPR036291">
    <property type="entry name" value="NAD(P)-bd_dom_sf"/>
</dbReference>
<evidence type="ECO:0000259" key="2">
    <source>
        <dbReference type="Pfam" id="PF01408"/>
    </source>
</evidence>
<dbReference type="InterPro" id="IPR055170">
    <property type="entry name" value="GFO_IDH_MocA-like_dom"/>
</dbReference>
<dbReference type="Pfam" id="PF22725">
    <property type="entry name" value="GFO_IDH_MocA_C3"/>
    <property type="match status" value="1"/>
</dbReference>
<dbReference type="OrthoDB" id="9768836at2"/>
<dbReference type="Gene3D" id="3.40.50.720">
    <property type="entry name" value="NAD(P)-binding Rossmann-like Domain"/>
    <property type="match status" value="1"/>
</dbReference>
<dbReference type="AlphaFoldDB" id="A0A1H5ZDF9"/>
<dbReference type="PANTHER" id="PTHR43818:SF11">
    <property type="entry name" value="BCDNA.GH03377"/>
    <property type="match status" value="1"/>
</dbReference>
<dbReference type="PANTHER" id="PTHR43818">
    <property type="entry name" value="BCDNA.GH03377"/>
    <property type="match status" value="1"/>
</dbReference>
<evidence type="ECO:0000313" key="5">
    <source>
        <dbReference type="Proteomes" id="UP000236743"/>
    </source>
</evidence>
<dbReference type="GO" id="GO:0016491">
    <property type="term" value="F:oxidoreductase activity"/>
    <property type="evidence" value="ECO:0007669"/>
    <property type="project" value="UniProtKB-KW"/>
</dbReference>
<dbReference type="Proteomes" id="UP000236743">
    <property type="component" value="Unassembled WGS sequence"/>
</dbReference>
<evidence type="ECO:0000256" key="1">
    <source>
        <dbReference type="ARBA" id="ARBA00023002"/>
    </source>
</evidence>
<sequence length="348" mass="37893">MRFAAIGLDHRHIFHMVGGLLEAGAECAGFDPATSDERVLAGFRERFPDLTPLPADRLIDDPSIDLVVCAGIPSERAALAVRAMRAGKDVMVDKPGVTTFAQLAEVEAAVAQTGRIFSVCFSERFIVPATIVAGKLIADGAIGRVVQTIGLGPHRLNRAIRPAWFFDKRWFGGILTDIASHQIDQFLHFTGSTDAEIIASGTGRFGTYDLPEFEDFGEILLRSDRAGGYIRVDWFTADGLPTWGDGRLTILGTEGTIELRKYVDIAGREGTDHVFLVDKAGTRHIDASREPLTYFRNLVADIGARTQTAATQSHVFTVCRLALEAQDKAMPLPQKPGHGSADRFETTL</sequence>
<feature type="domain" description="GFO/IDH/MocA-like oxidoreductase" evidence="3">
    <location>
        <begin position="134"/>
        <end position="258"/>
    </location>
</feature>
<feature type="domain" description="Gfo/Idh/MocA-like oxidoreductase N-terminal" evidence="2">
    <location>
        <begin position="55"/>
        <end position="119"/>
    </location>
</feature>
<dbReference type="EMBL" id="FNUY01000004">
    <property type="protein sequence ID" value="SEG34104.1"/>
    <property type="molecule type" value="Genomic_DNA"/>
</dbReference>
<dbReference type="SUPFAM" id="SSF55347">
    <property type="entry name" value="Glyceraldehyde-3-phosphate dehydrogenase-like, C-terminal domain"/>
    <property type="match status" value="1"/>
</dbReference>
<keyword evidence="1" id="KW-0560">Oxidoreductase</keyword>
<gene>
    <name evidence="4" type="ORF">SAMN04488115_104372</name>
</gene>
<proteinExistence type="predicted"/>
<protein>
    <submittedName>
        <fullName evidence="4">Predicted dehydrogenase</fullName>
    </submittedName>
</protein>
<dbReference type="InterPro" id="IPR050463">
    <property type="entry name" value="Gfo/Idh/MocA_oxidrdct_glycsds"/>
</dbReference>
<reference evidence="4 5" key="1">
    <citation type="submission" date="2016-10" db="EMBL/GenBank/DDBJ databases">
        <authorList>
            <person name="de Groot N.N."/>
        </authorList>
    </citation>
    <scope>NUCLEOTIDE SEQUENCE [LARGE SCALE GENOMIC DNA]</scope>
    <source>
        <strain evidence="4 5">DSM 26656</strain>
    </source>
</reference>
<accession>A0A1H5ZDF9</accession>
<organism evidence="4 5">
    <name type="scientific">Bosea lathyri</name>
    <dbReference type="NCBI Taxonomy" id="1036778"/>
    <lineage>
        <taxon>Bacteria</taxon>
        <taxon>Pseudomonadati</taxon>
        <taxon>Pseudomonadota</taxon>
        <taxon>Alphaproteobacteria</taxon>
        <taxon>Hyphomicrobiales</taxon>
        <taxon>Boseaceae</taxon>
        <taxon>Bosea</taxon>
    </lineage>
</organism>
<evidence type="ECO:0000259" key="3">
    <source>
        <dbReference type="Pfam" id="PF22725"/>
    </source>
</evidence>
<name>A0A1H5ZDF9_9HYPH</name>
<dbReference type="RefSeq" id="WP_103872792.1">
    <property type="nucleotide sequence ID" value="NZ_FNUY01000004.1"/>
</dbReference>
<dbReference type="SUPFAM" id="SSF51735">
    <property type="entry name" value="NAD(P)-binding Rossmann-fold domains"/>
    <property type="match status" value="1"/>
</dbReference>
<dbReference type="Gene3D" id="3.30.360.10">
    <property type="entry name" value="Dihydrodipicolinate Reductase, domain 2"/>
    <property type="match status" value="1"/>
</dbReference>
<dbReference type="InterPro" id="IPR000683">
    <property type="entry name" value="Gfo/Idh/MocA-like_OxRdtase_N"/>
</dbReference>
<keyword evidence="5" id="KW-1185">Reference proteome</keyword>